<gene>
    <name evidence="6" type="primary">bioN</name>
    <name evidence="6" type="ORF">RL72_03465</name>
</gene>
<name>A0A0F0KDJ9_9MICO</name>
<reference evidence="6 7" key="1">
    <citation type="submission" date="2015-02" db="EMBL/GenBank/DDBJ databases">
        <title>Draft genome sequences of ten Microbacterium spp. with emphasis on heavy metal contaminated environments.</title>
        <authorList>
            <person name="Corretto E."/>
        </authorList>
    </citation>
    <scope>NUCLEOTIDE SEQUENCE [LARGE SCALE GENOMIC DNA]</scope>
    <source>
        <strain evidence="6 7">DSM 23848</strain>
    </source>
</reference>
<evidence type="ECO:0000313" key="7">
    <source>
        <dbReference type="Proteomes" id="UP000033448"/>
    </source>
</evidence>
<evidence type="ECO:0000313" key="6">
    <source>
        <dbReference type="EMBL" id="KJL18992.1"/>
    </source>
</evidence>
<dbReference type="AlphaFoldDB" id="A0A0F0KDJ9"/>
<dbReference type="CDD" id="cd16914">
    <property type="entry name" value="EcfT"/>
    <property type="match status" value="1"/>
</dbReference>
<keyword evidence="4 5" id="KW-0472">Membrane</keyword>
<feature type="transmembrane region" description="Helical" evidence="5">
    <location>
        <begin position="12"/>
        <end position="34"/>
    </location>
</feature>
<evidence type="ECO:0000256" key="5">
    <source>
        <dbReference type="SAM" id="Phobius"/>
    </source>
</evidence>
<dbReference type="GO" id="GO:0005886">
    <property type="term" value="C:plasma membrane"/>
    <property type="evidence" value="ECO:0007669"/>
    <property type="project" value="UniProtKB-ARBA"/>
</dbReference>
<feature type="transmembrane region" description="Helical" evidence="5">
    <location>
        <begin position="138"/>
        <end position="157"/>
    </location>
</feature>
<keyword evidence="7" id="KW-1185">Reference proteome</keyword>
<dbReference type="PANTHER" id="PTHR33514">
    <property type="entry name" value="PROTEIN ABCI12, CHLOROPLASTIC"/>
    <property type="match status" value="1"/>
</dbReference>
<keyword evidence="3 5" id="KW-1133">Transmembrane helix</keyword>
<dbReference type="OrthoDB" id="509049at2"/>
<organism evidence="6 7">
    <name type="scientific">Microbacterium azadirachtae</name>
    <dbReference type="NCBI Taxonomy" id="582680"/>
    <lineage>
        <taxon>Bacteria</taxon>
        <taxon>Bacillati</taxon>
        <taxon>Actinomycetota</taxon>
        <taxon>Actinomycetes</taxon>
        <taxon>Micrococcales</taxon>
        <taxon>Microbacteriaceae</taxon>
        <taxon>Microbacterium</taxon>
    </lineage>
</organism>
<comment type="caution">
    <text evidence="6">The sequence shown here is derived from an EMBL/GenBank/DDBJ whole genome shotgun (WGS) entry which is preliminary data.</text>
</comment>
<keyword evidence="2 5" id="KW-0812">Transmembrane</keyword>
<feature type="transmembrane region" description="Helical" evidence="5">
    <location>
        <begin position="40"/>
        <end position="62"/>
    </location>
</feature>
<dbReference type="Pfam" id="PF02361">
    <property type="entry name" value="CbiQ"/>
    <property type="match status" value="1"/>
</dbReference>
<sequence>MISLYRPGTGFLHGAPAGLKLALLAVVALGLSLLPVAPGMIVPVLLAVVAVSALYPAAGLGVRALGSAWWRLRWLILILGVALIVFSGIPAAIVSCGRLVALLLLAELFTRTTSMSALMTLITRILRPLRRLGVDAQAVALVLSLALTMVPVVGGFVRSVREAQDARGVRLGLRTALPILVRTMRHADEVGEALAARGLAS</sequence>
<protein>
    <submittedName>
        <fullName evidence="6">Energy-coupling factor transporter transmembrane protein BioN</fullName>
    </submittedName>
</protein>
<dbReference type="InterPro" id="IPR003339">
    <property type="entry name" value="ABC/ECF_trnsptr_transmembrane"/>
</dbReference>
<accession>A0A0F0KDJ9</accession>
<dbReference type="EMBL" id="JYIT01000085">
    <property type="protein sequence ID" value="KJL18992.1"/>
    <property type="molecule type" value="Genomic_DNA"/>
</dbReference>
<dbReference type="RefSeq" id="WP_045252083.1">
    <property type="nucleotide sequence ID" value="NZ_CP099706.1"/>
</dbReference>
<comment type="subcellular location">
    <subcellularLocation>
        <location evidence="1">Membrane</location>
        <topology evidence="1">Multi-pass membrane protein</topology>
    </subcellularLocation>
</comment>
<proteinExistence type="predicted"/>
<dbReference type="Proteomes" id="UP000033448">
    <property type="component" value="Unassembled WGS sequence"/>
</dbReference>
<feature type="transmembrane region" description="Helical" evidence="5">
    <location>
        <begin position="99"/>
        <end position="126"/>
    </location>
</feature>
<evidence type="ECO:0000256" key="3">
    <source>
        <dbReference type="ARBA" id="ARBA00022989"/>
    </source>
</evidence>
<feature type="transmembrane region" description="Helical" evidence="5">
    <location>
        <begin position="74"/>
        <end position="93"/>
    </location>
</feature>
<evidence type="ECO:0000256" key="1">
    <source>
        <dbReference type="ARBA" id="ARBA00004141"/>
    </source>
</evidence>
<evidence type="ECO:0000256" key="4">
    <source>
        <dbReference type="ARBA" id="ARBA00023136"/>
    </source>
</evidence>
<evidence type="ECO:0000256" key="2">
    <source>
        <dbReference type="ARBA" id="ARBA00022692"/>
    </source>
</evidence>
<dbReference type="PANTHER" id="PTHR33514:SF13">
    <property type="entry name" value="PROTEIN ABCI12, CHLOROPLASTIC"/>
    <property type="match status" value="1"/>
</dbReference>
<dbReference type="PATRIC" id="fig|582680.7.peg.3521"/>